<dbReference type="EMBL" id="JAKUCV010005446">
    <property type="protein sequence ID" value="KAJ4831167.1"/>
    <property type="molecule type" value="Genomic_DNA"/>
</dbReference>
<accession>A0A9Q0J7Q2</accession>
<evidence type="ECO:0000259" key="2">
    <source>
        <dbReference type="Pfam" id="PF07985"/>
    </source>
</evidence>
<evidence type="ECO:0000313" key="3">
    <source>
        <dbReference type="EMBL" id="KAJ4831167.1"/>
    </source>
</evidence>
<dbReference type="GO" id="GO:0005737">
    <property type="term" value="C:cytoplasm"/>
    <property type="evidence" value="ECO:0007669"/>
    <property type="project" value="TreeGrafter"/>
</dbReference>
<sequence>MDASAKVFALDKSIQQCGEWTVVLPRRGRGRRKLPALRTLEEQPQLQPWCPADVELDPDRQSKLMQKMQASMEKVERSVFFKKMFEEFQTGGIWEHFRRVLGSEVKMQMVIYGIGSIESYETPRFQLSVALLLKKRFSWIGDIEVFDPILSATESRVLEAFGCSVLSINEQGRRQAIKPTLFYMPHCEAQLYDNLLRANWKAELLNQIVLFGNSFQVYQHMSNFSNSLVVGRSRHIFAATKFTDEYVIDTVSDDYFAAFHDSSWHFFSPDLKTELQIVTN</sequence>
<dbReference type="PANTHER" id="PTHR28626:SF3">
    <property type="entry name" value="SRR1-LIKE PROTEIN"/>
    <property type="match status" value="1"/>
</dbReference>
<protein>
    <recommendedName>
        <fullName evidence="2">SRR1-like domain-containing protein</fullName>
    </recommendedName>
</protein>
<organism evidence="3 4">
    <name type="scientific">Turnera subulata</name>
    <dbReference type="NCBI Taxonomy" id="218843"/>
    <lineage>
        <taxon>Eukaryota</taxon>
        <taxon>Viridiplantae</taxon>
        <taxon>Streptophyta</taxon>
        <taxon>Embryophyta</taxon>
        <taxon>Tracheophyta</taxon>
        <taxon>Spermatophyta</taxon>
        <taxon>Magnoliopsida</taxon>
        <taxon>eudicotyledons</taxon>
        <taxon>Gunneridae</taxon>
        <taxon>Pentapetalae</taxon>
        <taxon>rosids</taxon>
        <taxon>fabids</taxon>
        <taxon>Malpighiales</taxon>
        <taxon>Passifloraceae</taxon>
        <taxon>Turnera</taxon>
    </lineage>
</organism>
<dbReference type="OrthoDB" id="551431at2759"/>
<dbReference type="GO" id="GO:0005634">
    <property type="term" value="C:nucleus"/>
    <property type="evidence" value="ECO:0007669"/>
    <property type="project" value="TreeGrafter"/>
</dbReference>
<dbReference type="InterPro" id="IPR012942">
    <property type="entry name" value="SRR1-like"/>
</dbReference>
<dbReference type="Pfam" id="PF07985">
    <property type="entry name" value="SRR1"/>
    <property type="match status" value="1"/>
</dbReference>
<dbReference type="PANTHER" id="PTHR28626">
    <property type="entry name" value="SRR1-LIKE PROTEIN"/>
    <property type="match status" value="1"/>
</dbReference>
<name>A0A9Q0J7Q2_9ROSI</name>
<comment type="similarity">
    <text evidence="1">Belongs to the SRR1 family.</text>
</comment>
<reference evidence="3" key="2">
    <citation type="journal article" date="2023" name="Plants (Basel)">
        <title>Annotation of the Turnera subulata (Passifloraceae) Draft Genome Reveals the S-Locus Evolved after the Divergence of Turneroideae from Passifloroideae in a Stepwise Manner.</title>
        <authorList>
            <person name="Henning P.M."/>
            <person name="Roalson E.H."/>
            <person name="Mir W."/>
            <person name="McCubbin A.G."/>
            <person name="Shore J.S."/>
        </authorList>
    </citation>
    <scope>NUCLEOTIDE SEQUENCE</scope>
    <source>
        <strain evidence="3">F60SS</strain>
    </source>
</reference>
<keyword evidence="4" id="KW-1185">Reference proteome</keyword>
<evidence type="ECO:0000256" key="1">
    <source>
        <dbReference type="ARBA" id="ARBA00009856"/>
    </source>
</evidence>
<gene>
    <name evidence="3" type="ORF">Tsubulata_025739</name>
</gene>
<evidence type="ECO:0000313" key="4">
    <source>
        <dbReference type="Proteomes" id="UP001141552"/>
    </source>
</evidence>
<dbReference type="AlphaFoldDB" id="A0A9Q0J7Q2"/>
<feature type="domain" description="SRR1-like" evidence="2">
    <location>
        <begin position="101"/>
        <end position="266"/>
    </location>
</feature>
<dbReference type="Proteomes" id="UP001141552">
    <property type="component" value="Unassembled WGS sequence"/>
</dbReference>
<reference evidence="3" key="1">
    <citation type="submission" date="2022-02" db="EMBL/GenBank/DDBJ databases">
        <authorList>
            <person name="Henning P.M."/>
            <person name="McCubbin A.G."/>
            <person name="Shore J.S."/>
        </authorList>
    </citation>
    <scope>NUCLEOTIDE SEQUENCE</scope>
    <source>
        <strain evidence="3">F60SS</strain>
        <tissue evidence="3">Leaves</tissue>
    </source>
</reference>
<dbReference type="InterPro" id="IPR040044">
    <property type="entry name" value="SRR1L"/>
</dbReference>
<proteinExistence type="inferred from homology"/>
<comment type="caution">
    <text evidence="3">The sequence shown here is derived from an EMBL/GenBank/DDBJ whole genome shotgun (WGS) entry which is preliminary data.</text>
</comment>